<proteinExistence type="predicted"/>
<keyword evidence="8" id="KW-1185">Reference proteome</keyword>
<dbReference type="EMBL" id="FQXJ01000003">
    <property type="protein sequence ID" value="SHH38901.1"/>
    <property type="molecule type" value="Genomic_DNA"/>
</dbReference>
<feature type="transmembrane region" description="Helical" evidence="6">
    <location>
        <begin position="53"/>
        <end position="71"/>
    </location>
</feature>
<keyword evidence="5 6" id="KW-0472">Membrane</keyword>
<dbReference type="InterPro" id="IPR050833">
    <property type="entry name" value="Poly_Biosynth_Transport"/>
</dbReference>
<feature type="transmembrane region" description="Helical" evidence="6">
    <location>
        <begin position="243"/>
        <end position="265"/>
    </location>
</feature>
<reference evidence="8" key="1">
    <citation type="submission" date="2016-11" db="EMBL/GenBank/DDBJ databases">
        <authorList>
            <person name="Varghese N."/>
            <person name="Submissions S."/>
        </authorList>
    </citation>
    <scope>NUCLEOTIDE SEQUENCE [LARGE SCALE GENOMIC DNA]</scope>
    <source>
        <strain evidence="8">DSM 15449</strain>
    </source>
</reference>
<evidence type="ECO:0000313" key="7">
    <source>
        <dbReference type="EMBL" id="SHH38901.1"/>
    </source>
</evidence>
<evidence type="ECO:0000313" key="8">
    <source>
        <dbReference type="Proteomes" id="UP000183954"/>
    </source>
</evidence>
<organism evidence="7 8">
    <name type="scientific">Desulfosporosinus lacus DSM 15449</name>
    <dbReference type="NCBI Taxonomy" id="1121420"/>
    <lineage>
        <taxon>Bacteria</taxon>
        <taxon>Bacillati</taxon>
        <taxon>Bacillota</taxon>
        <taxon>Clostridia</taxon>
        <taxon>Eubacteriales</taxon>
        <taxon>Desulfitobacteriaceae</taxon>
        <taxon>Desulfosporosinus</taxon>
    </lineage>
</organism>
<feature type="transmembrane region" description="Helical" evidence="6">
    <location>
        <begin position="168"/>
        <end position="190"/>
    </location>
</feature>
<keyword evidence="2" id="KW-1003">Cell membrane</keyword>
<feature type="transmembrane region" description="Helical" evidence="6">
    <location>
        <begin position="311"/>
        <end position="334"/>
    </location>
</feature>
<dbReference type="Proteomes" id="UP000183954">
    <property type="component" value="Unassembled WGS sequence"/>
</dbReference>
<comment type="subcellular location">
    <subcellularLocation>
        <location evidence="1">Cell membrane</location>
        <topology evidence="1">Multi-pass membrane protein</topology>
    </subcellularLocation>
</comment>
<evidence type="ECO:0000256" key="5">
    <source>
        <dbReference type="ARBA" id="ARBA00023136"/>
    </source>
</evidence>
<keyword evidence="4 6" id="KW-1133">Transmembrane helix</keyword>
<protein>
    <submittedName>
        <fullName evidence="7">Membrane protein involved in the export of O-antigen and teichoic acid</fullName>
    </submittedName>
</protein>
<evidence type="ECO:0000256" key="6">
    <source>
        <dbReference type="SAM" id="Phobius"/>
    </source>
</evidence>
<dbReference type="RefSeq" id="WP_200797857.1">
    <property type="nucleotide sequence ID" value="NZ_FQXJ01000003.1"/>
</dbReference>
<sequence length="436" mass="48803">MNLNLYKIKRLFKGNFAKNVLIITGGTAIAQVINTLLSPIITRIYPPEQYGVLTVYASILSISVIIGSLKYEWGIPIADDDDIAINVLSLSVIILFIVTVLITIILIFVGDVFLRLFDGEVLIEFKFIIPLGLFFTGLYNIFTQWSYRKQDYKSISKTKFTQAITQNIVKICCGLMNLGPIGLILGNIFGQSAGITTLSMPLIKKDKGLFTKINIKDIYRCAKRYIKFPIYSAPGQFLNITGLQLPVLFITLLYGNTIVGLYGLANSIVSIPMNLIGNSIADVFYGEAAAIGKSDPRRLKDLSFNLLRRSALIGATPLIVLLLFGPLLFSFIFGEIWREAGIFARIISFLVFTRLIFTPITRIFSVYEKQKESLVLDGLRALLVLIVFCVSKLLLLNSYWSIALYAIAMSFVYLLTYLYAHKVLNAEISRMDNLVN</sequence>
<name>A0A1M5SK75_9FIRM</name>
<keyword evidence="3 6" id="KW-0812">Transmembrane</keyword>
<evidence type="ECO:0000256" key="3">
    <source>
        <dbReference type="ARBA" id="ARBA00022692"/>
    </source>
</evidence>
<dbReference type="Pfam" id="PF13440">
    <property type="entry name" value="Polysacc_synt_3"/>
    <property type="match status" value="1"/>
</dbReference>
<dbReference type="GO" id="GO:0005886">
    <property type="term" value="C:plasma membrane"/>
    <property type="evidence" value="ECO:0007669"/>
    <property type="project" value="UniProtKB-SubCell"/>
</dbReference>
<feature type="transmembrane region" description="Helical" evidence="6">
    <location>
        <begin position="378"/>
        <end position="396"/>
    </location>
</feature>
<dbReference type="PANTHER" id="PTHR30250">
    <property type="entry name" value="PST FAMILY PREDICTED COLANIC ACID TRANSPORTER"/>
    <property type="match status" value="1"/>
</dbReference>
<feature type="transmembrane region" description="Helical" evidence="6">
    <location>
        <begin position="402"/>
        <end position="420"/>
    </location>
</feature>
<feature type="transmembrane region" description="Helical" evidence="6">
    <location>
        <begin position="340"/>
        <end position="357"/>
    </location>
</feature>
<feature type="transmembrane region" description="Helical" evidence="6">
    <location>
        <begin position="20"/>
        <end position="41"/>
    </location>
</feature>
<dbReference type="AlphaFoldDB" id="A0A1M5SK75"/>
<feature type="transmembrane region" description="Helical" evidence="6">
    <location>
        <begin position="127"/>
        <end position="147"/>
    </location>
</feature>
<evidence type="ECO:0000256" key="1">
    <source>
        <dbReference type="ARBA" id="ARBA00004651"/>
    </source>
</evidence>
<dbReference type="STRING" id="1121420.SAMN02746098_00872"/>
<dbReference type="PANTHER" id="PTHR30250:SF28">
    <property type="entry name" value="POLYSACCHARIDE BIOSYNTHESIS PROTEIN"/>
    <property type="match status" value="1"/>
</dbReference>
<accession>A0A1M5SK75</accession>
<evidence type="ECO:0000256" key="4">
    <source>
        <dbReference type="ARBA" id="ARBA00022989"/>
    </source>
</evidence>
<evidence type="ECO:0000256" key="2">
    <source>
        <dbReference type="ARBA" id="ARBA00022475"/>
    </source>
</evidence>
<gene>
    <name evidence="7" type="ORF">SAMN02746098_00872</name>
</gene>
<feature type="transmembrane region" description="Helical" evidence="6">
    <location>
        <begin position="83"/>
        <end position="107"/>
    </location>
</feature>